<dbReference type="EMBL" id="CP027306">
    <property type="protein sequence ID" value="AXE76480.1"/>
    <property type="molecule type" value="Genomic_DNA"/>
</dbReference>
<evidence type="ECO:0000313" key="2">
    <source>
        <dbReference type="Proteomes" id="UP000252698"/>
    </source>
</evidence>
<dbReference type="RefSeq" id="WP_114243143.1">
    <property type="nucleotide sequence ID" value="NZ_CP027306.1"/>
</dbReference>
<accession>A0A2Z5J853</accession>
<gene>
    <name evidence="1" type="ORF">C5746_05530</name>
</gene>
<reference evidence="1 2" key="1">
    <citation type="journal article" date="2018" name="Front. Microbiol.">
        <title>Genome Sequencing of Streptomyces atratus SCSIOZH16 and Activation Production of Nocardamine via Metabolic Engineering.</title>
        <authorList>
            <person name="Li Y."/>
            <person name="Zhang C."/>
            <person name="Liu C."/>
            <person name="Ju J."/>
            <person name="Ma J."/>
        </authorList>
    </citation>
    <scope>NUCLEOTIDE SEQUENCE [LARGE SCALE GENOMIC DNA]</scope>
    <source>
        <strain evidence="1 2">SCSIO_ZH16</strain>
    </source>
</reference>
<dbReference type="AlphaFoldDB" id="A0A2Z5J853"/>
<dbReference type="Proteomes" id="UP000252698">
    <property type="component" value="Chromosome"/>
</dbReference>
<evidence type="ECO:0000313" key="1">
    <source>
        <dbReference type="EMBL" id="AXE76480.1"/>
    </source>
</evidence>
<dbReference type="GeneID" id="95517981"/>
<protein>
    <submittedName>
        <fullName evidence="1">Uncharacterized protein</fullName>
    </submittedName>
</protein>
<organism evidence="1 2">
    <name type="scientific">Streptomyces atratus</name>
    <dbReference type="NCBI Taxonomy" id="1893"/>
    <lineage>
        <taxon>Bacteria</taxon>
        <taxon>Bacillati</taxon>
        <taxon>Actinomycetota</taxon>
        <taxon>Actinomycetes</taxon>
        <taxon>Kitasatosporales</taxon>
        <taxon>Streptomycetaceae</taxon>
        <taxon>Streptomyces</taxon>
    </lineage>
</organism>
<dbReference type="KEGG" id="sata:C5746_05530"/>
<sequence length="75" mass="8133">MLPARVAQIQFVNNGDSEQVFSAEEDGVTLEGQAGHRARCRRAPHDSKLIGFPMNPTKYGNSEGVSYALKVRAAS</sequence>
<proteinExistence type="predicted"/>
<name>A0A2Z5J853_STRAR</name>